<dbReference type="AlphaFoldDB" id="A0AB39V1K7"/>
<evidence type="ECO:0000259" key="3">
    <source>
        <dbReference type="Pfam" id="PF26433"/>
    </source>
</evidence>
<feature type="domain" description="HI-0096-like winged helix" evidence="3">
    <location>
        <begin position="411"/>
        <end position="490"/>
    </location>
</feature>
<dbReference type="PANTHER" id="PTHR43667">
    <property type="entry name" value="CYCLOPROPANE-FATTY-ACYL-PHOSPHOLIPID SYNTHASE"/>
    <property type="match status" value="1"/>
</dbReference>
<dbReference type="InterPro" id="IPR018773">
    <property type="entry name" value="MeTrfase_reg_dom_prd"/>
</dbReference>
<dbReference type="GO" id="GO:0008168">
    <property type="term" value="F:methyltransferase activity"/>
    <property type="evidence" value="ECO:0007669"/>
    <property type="project" value="UniProtKB-KW"/>
</dbReference>
<dbReference type="GO" id="GO:0032259">
    <property type="term" value="P:methylation"/>
    <property type="evidence" value="ECO:0007669"/>
    <property type="project" value="UniProtKB-KW"/>
</dbReference>
<dbReference type="InterPro" id="IPR029063">
    <property type="entry name" value="SAM-dependent_MTases_sf"/>
</dbReference>
<dbReference type="Pfam" id="PF10119">
    <property type="entry name" value="MethyTransf_Reg"/>
    <property type="match status" value="1"/>
</dbReference>
<dbReference type="InterPro" id="IPR058854">
    <property type="entry name" value="HI_0096-like_WHD"/>
</dbReference>
<dbReference type="InterPro" id="IPR050723">
    <property type="entry name" value="CFA/CMAS"/>
</dbReference>
<dbReference type="RefSeq" id="WP_369715229.1">
    <property type="nucleotide sequence ID" value="NZ_CP165647.1"/>
</dbReference>
<dbReference type="Pfam" id="PF26433">
    <property type="entry name" value="WH_HI_0096"/>
    <property type="match status" value="1"/>
</dbReference>
<dbReference type="CDD" id="cd02440">
    <property type="entry name" value="AdoMet_MTases"/>
    <property type="match status" value="1"/>
</dbReference>
<proteinExistence type="predicted"/>
<gene>
    <name evidence="4" type="ORF">AB8B28_08415</name>
</gene>
<evidence type="ECO:0000313" key="4">
    <source>
        <dbReference type="EMBL" id="XDU61671.1"/>
    </source>
</evidence>
<reference evidence="4" key="1">
    <citation type="submission" date="2024-07" db="EMBL/GenBank/DDBJ databases">
        <authorList>
            <person name="Li X.-J."/>
            <person name="Wang X."/>
        </authorList>
    </citation>
    <scope>NUCLEOTIDE SEQUENCE</scope>
    <source>
        <strain evidence="4">HSP-536</strain>
    </source>
</reference>
<dbReference type="EMBL" id="CP165647">
    <property type="protein sequence ID" value="XDU61671.1"/>
    <property type="molecule type" value="Genomic_DNA"/>
</dbReference>
<feature type="domain" description="Methyltransferase" evidence="2">
    <location>
        <begin position="40"/>
        <end position="154"/>
    </location>
</feature>
<name>A0AB39V1K7_9FUSO</name>
<keyword evidence="4" id="KW-0489">Methyltransferase</keyword>
<dbReference type="PANTHER" id="PTHR43667:SF2">
    <property type="entry name" value="FATTY ACID C-METHYL TRANSFERASE"/>
    <property type="match status" value="1"/>
</dbReference>
<dbReference type="InterPro" id="IPR025714">
    <property type="entry name" value="Methyltranfer_dom"/>
</dbReference>
<sequence length="514" mass="59569">MENKNLYDELLYKSNPFNYTVPALLEAQGKLFGLTPKDSRKARVLELGSSFGGNIITQALYNPETEFVGVDLTAEQVKKGNEVIEKIGLKNIRLVEKNILDINESFGKFDYIIVHGVFSWVPEDVKDKIIKICNENLTEEGIAYISYNTYPGWKEADKIREMMIYANKYFPEISLGDKNQRGKVFVSIVADQMKKYDDILEKKGDFIRQIEEVVNMADYYVAHEYLDQFNHPLYLNEFVDLLKKENLQYISDVALRLSIISVYNQNTIEKLQQLSQGDPVIKEQCLDYILDTKFRRSLICKNSQAEKLNFSETFPNDVLDSFLLTLKYTKEELETLNEENVKTIMLHLIETPNKSFTIQGAFKYWEENAKDGDKNEEKNNEVLVNLRKFVLNSMINGKIKFYCSENEMVPYEENQVYIPEVFRNYIRTLIIGEGAGIIGIANSRNEIINDINDVDVIVADILSEPKTEEEAIKELSKTNIYRTMQNGERVEITAEEYFPQSIKKLEFLGYFARK</sequence>
<evidence type="ECO:0000259" key="2">
    <source>
        <dbReference type="Pfam" id="PF13847"/>
    </source>
</evidence>
<dbReference type="Gene3D" id="3.40.50.150">
    <property type="entry name" value="Vaccinia Virus protein VP39"/>
    <property type="match status" value="1"/>
</dbReference>
<organism evidence="4">
    <name type="scientific">Leptotrichia alba</name>
    <dbReference type="NCBI Taxonomy" id="3239304"/>
    <lineage>
        <taxon>Bacteria</taxon>
        <taxon>Fusobacteriati</taxon>
        <taxon>Fusobacteriota</taxon>
        <taxon>Fusobacteriia</taxon>
        <taxon>Fusobacteriales</taxon>
        <taxon>Leptotrichiaceae</taxon>
        <taxon>Leptotrichia</taxon>
    </lineage>
</organism>
<evidence type="ECO:0000259" key="1">
    <source>
        <dbReference type="Pfam" id="PF10119"/>
    </source>
</evidence>
<dbReference type="KEGG" id="lala:AB8B28_08415"/>
<protein>
    <submittedName>
        <fullName evidence="4">Methyltransferase regulatory domain-containing protein</fullName>
    </submittedName>
</protein>
<accession>A0AB39V1K7</accession>
<feature type="domain" description="Methyltransferase regulatory" evidence="1">
    <location>
        <begin position="218"/>
        <end position="301"/>
    </location>
</feature>
<dbReference type="Pfam" id="PF13847">
    <property type="entry name" value="Methyltransf_31"/>
    <property type="match status" value="1"/>
</dbReference>
<dbReference type="SUPFAM" id="SSF53335">
    <property type="entry name" value="S-adenosyl-L-methionine-dependent methyltransferases"/>
    <property type="match status" value="1"/>
</dbReference>
<keyword evidence="4" id="KW-0808">Transferase</keyword>